<comment type="caution">
    <text evidence="7">The sequence shown here is derived from an EMBL/GenBank/DDBJ whole genome shotgun (WGS) entry which is preliminary data.</text>
</comment>
<dbReference type="RefSeq" id="WP_244444486.1">
    <property type="nucleotide sequence ID" value="NZ_JMQM01000001.1"/>
</dbReference>
<evidence type="ECO:0000256" key="6">
    <source>
        <dbReference type="SAM" id="Phobius"/>
    </source>
</evidence>
<keyword evidence="5 6" id="KW-0472">Membrane</keyword>
<dbReference type="PATRIC" id="fig|472175.3.peg.29"/>
<keyword evidence="2" id="KW-1003">Cell membrane</keyword>
<name>A0A084U7S8_9HYPH</name>
<dbReference type="EMBL" id="JMQM01000001">
    <property type="protein sequence ID" value="KFB09014.1"/>
    <property type="molecule type" value="Genomic_DNA"/>
</dbReference>
<comment type="subcellular location">
    <subcellularLocation>
        <location evidence="1">Cell membrane</location>
        <topology evidence="1">Multi-pass membrane protein</topology>
    </subcellularLocation>
</comment>
<dbReference type="GO" id="GO:0022857">
    <property type="term" value="F:transmembrane transporter activity"/>
    <property type="evidence" value="ECO:0007669"/>
    <property type="project" value="InterPro"/>
</dbReference>
<dbReference type="InterPro" id="IPR001851">
    <property type="entry name" value="ABC_transp_permease"/>
</dbReference>
<dbReference type="PANTHER" id="PTHR47089">
    <property type="entry name" value="ABC TRANSPORTER, PERMEASE PROTEIN"/>
    <property type="match status" value="1"/>
</dbReference>
<dbReference type="CDD" id="cd06580">
    <property type="entry name" value="TM_PBP1_transp_TpRbsC_like"/>
    <property type="match status" value="1"/>
</dbReference>
<sequence length="369" mass="39427">MTIQDNMKPETLEPELNEAENVRPASERSALERILTLTIGPIIAAFLLSAIILMLVGVNPLTYYGYILERSLFSGLGLQQTATRMAPLLFLCASLIVAFRAGLWNLGTDGQFLLGAVISAATAPLLVGVLPGWAVLLVGFVLAALVGAIWSVIPALLKAYQGVNEIITTLMMSFLGVLLASTLVKLLFRDPATTVPQTRTLPVEDRLPRLFDTSISSGLIWGLIAVLAVHIMMTRTAFGLRLRMVGANPAAATHAGLSVPLLTMATFGISAGFAGLSGATEILGVAGNIRANWDPAYGLMVIPLVFLARFHGVGSIVLVFFYSALMIGSESAARRLGVPQDFTLVLVASLLICLGLGEYIDQHKRKKER</sequence>
<feature type="transmembrane region" description="Helical" evidence="6">
    <location>
        <begin position="166"/>
        <end position="188"/>
    </location>
</feature>
<evidence type="ECO:0000313" key="8">
    <source>
        <dbReference type="Proteomes" id="UP000053675"/>
    </source>
</evidence>
<feature type="transmembrane region" description="Helical" evidence="6">
    <location>
        <begin position="297"/>
        <end position="322"/>
    </location>
</feature>
<dbReference type="GO" id="GO:0005886">
    <property type="term" value="C:plasma membrane"/>
    <property type="evidence" value="ECO:0007669"/>
    <property type="project" value="UniProtKB-SubCell"/>
</dbReference>
<keyword evidence="8" id="KW-1185">Reference proteome</keyword>
<feature type="transmembrane region" description="Helical" evidence="6">
    <location>
        <begin position="342"/>
        <end position="360"/>
    </location>
</feature>
<feature type="transmembrane region" description="Helical" evidence="6">
    <location>
        <begin position="42"/>
        <end position="67"/>
    </location>
</feature>
<organism evidence="7 8">
    <name type="scientific">Nitratireductor basaltis</name>
    <dbReference type="NCBI Taxonomy" id="472175"/>
    <lineage>
        <taxon>Bacteria</taxon>
        <taxon>Pseudomonadati</taxon>
        <taxon>Pseudomonadota</taxon>
        <taxon>Alphaproteobacteria</taxon>
        <taxon>Hyphomicrobiales</taxon>
        <taxon>Phyllobacteriaceae</taxon>
        <taxon>Nitratireductor</taxon>
    </lineage>
</organism>
<feature type="transmembrane region" description="Helical" evidence="6">
    <location>
        <begin position="88"/>
        <end position="106"/>
    </location>
</feature>
<feature type="transmembrane region" description="Helical" evidence="6">
    <location>
        <begin position="209"/>
        <end position="233"/>
    </location>
</feature>
<reference evidence="7 8" key="1">
    <citation type="submission" date="2014-05" db="EMBL/GenBank/DDBJ databases">
        <title>Draft Genome Sequence of Nitratireductor basaltis Strain UMTGB225, A Marine Bacterium Isolated from Green Barrel Tunicate.</title>
        <authorList>
            <person name="Gan H.Y."/>
        </authorList>
    </citation>
    <scope>NUCLEOTIDE SEQUENCE [LARGE SCALE GENOMIC DNA]</scope>
    <source>
        <strain evidence="7 8">UMTGB225</strain>
    </source>
</reference>
<evidence type="ECO:0000313" key="7">
    <source>
        <dbReference type="EMBL" id="KFB09014.1"/>
    </source>
</evidence>
<keyword evidence="4 6" id="KW-1133">Transmembrane helix</keyword>
<feature type="transmembrane region" description="Helical" evidence="6">
    <location>
        <begin position="253"/>
        <end position="276"/>
    </location>
</feature>
<dbReference type="Pfam" id="PF02653">
    <property type="entry name" value="BPD_transp_2"/>
    <property type="match status" value="1"/>
</dbReference>
<dbReference type="eggNOG" id="COG4603">
    <property type="taxonomic scope" value="Bacteria"/>
</dbReference>
<dbReference type="AlphaFoldDB" id="A0A084U7S8"/>
<proteinExistence type="predicted"/>
<accession>A0A084U7S8</accession>
<dbReference type="Proteomes" id="UP000053675">
    <property type="component" value="Unassembled WGS sequence"/>
</dbReference>
<dbReference type="PANTHER" id="PTHR47089:SF1">
    <property type="entry name" value="GUANOSINE ABC TRANSPORTER PERMEASE PROTEIN NUPP"/>
    <property type="match status" value="1"/>
</dbReference>
<keyword evidence="3 6" id="KW-0812">Transmembrane</keyword>
<dbReference type="STRING" id="472175.EL18_00028"/>
<evidence type="ECO:0000256" key="1">
    <source>
        <dbReference type="ARBA" id="ARBA00004651"/>
    </source>
</evidence>
<protein>
    <submittedName>
        <fullName evidence="7">ABC transporter, permease protein</fullName>
    </submittedName>
</protein>
<evidence type="ECO:0000256" key="2">
    <source>
        <dbReference type="ARBA" id="ARBA00022475"/>
    </source>
</evidence>
<gene>
    <name evidence="7" type="ORF">EL18_00028</name>
</gene>
<evidence type="ECO:0000256" key="5">
    <source>
        <dbReference type="ARBA" id="ARBA00023136"/>
    </source>
</evidence>
<evidence type="ECO:0000256" key="4">
    <source>
        <dbReference type="ARBA" id="ARBA00022989"/>
    </source>
</evidence>
<evidence type="ECO:0000256" key="3">
    <source>
        <dbReference type="ARBA" id="ARBA00022692"/>
    </source>
</evidence>